<keyword evidence="1" id="KW-0472">Membrane</keyword>
<name>A0A7K1SM81_9BACT</name>
<evidence type="ECO:0008006" key="4">
    <source>
        <dbReference type="Google" id="ProtNLM"/>
    </source>
</evidence>
<dbReference type="RefSeq" id="WP_157589699.1">
    <property type="nucleotide sequence ID" value="NZ_WPIN01000019.1"/>
</dbReference>
<evidence type="ECO:0000313" key="2">
    <source>
        <dbReference type="EMBL" id="MVM34878.1"/>
    </source>
</evidence>
<sequence length="422" mass="45817">MSTNLTLNQPYSSCVYQRNSDGYATIPVAGTVAPGIENVLATFTRLQVGAVQNLAYAVPIVQTLPVDVNGNFGGGCVVPGGWYSLSVSAGDTTVSMSKVGAGEVFVLFGHSFIQGGHDKSHQLPATDERVITLLDSLDQRNYQFGPLVSKVGPFHGDPDSWGQLGDLLVKRLGVPVLFYGCGYGGSNLQMNLDVINGVTNRTKLPPGTTDPSSRQPFAPLEDVLTNYVPKTGVRAILVEHGYNDRGTDRATYTDMLKRFFDYVRSHWQKPDLSVILVQEQLTPVQGSLYDIPTAQGIADFINTYPNAYKGPDMNTPEWFGIFAQHDHLFGPALDLFATQWADSITAGSFLTKSYPYGPTQLPDVFPAVLYKAPATDIKPVDWVILALAGLCLVGLFIYKSKKLMWGFLLLGLLAVGRLTGKV</sequence>
<dbReference type="InterPro" id="IPR036514">
    <property type="entry name" value="SGNH_hydro_sf"/>
</dbReference>
<dbReference type="EMBL" id="WPIN01000019">
    <property type="protein sequence ID" value="MVM34878.1"/>
    <property type="molecule type" value="Genomic_DNA"/>
</dbReference>
<keyword evidence="3" id="KW-1185">Reference proteome</keyword>
<evidence type="ECO:0000313" key="3">
    <source>
        <dbReference type="Proteomes" id="UP000436006"/>
    </source>
</evidence>
<protein>
    <recommendedName>
        <fullName evidence="4">Sialate O-acetylesterase domain-containing protein</fullName>
    </recommendedName>
</protein>
<organism evidence="2 3">
    <name type="scientific">Spirosoma arboris</name>
    <dbReference type="NCBI Taxonomy" id="2682092"/>
    <lineage>
        <taxon>Bacteria</taxon>
        <taxon>Pseudomonadati</taxon>
        <taxon>Bacteroidota</taxon>
        <taxon>Cytophagia</taxon>
        <taxon>Cytophagales</taxon>
        <taxon>Cytophagaceae</taxon>
        <taxon>Spirosoma</taxon>
    </lineage>
</organism>
<accession>A0A7K1SM81</accession>
<evidence type="ECO:0000256" key="1">
    <source>
        <dbReference type="SAM" id="Phobius"/>
    </source>
</evidence>
<dbReference type="Proteomes" id="UP000436006">
    <property type="component" value="Unassembled WGS sequence"/>
</dbReference>
<feature type="transmembrane region" description="Helical" evidence="1">
    <location>
        <begin position="403"/>
        <end position="420"/>
    </location>
</feature>
<dbReference type="GO" id="GO:0016788">
    <property type="term" value="F:hydrolase activity, acting on ester bonds"/>
    <property type="evidence" value="ECO:0007669"/>
    <property type="project" value="UniProtKB-ARBA"/>
</dbReference>
<proteinExistence type="predicted"/>
<dbReference type="AlphaFoldDB" id="A0A7K1SM81"/>
<reference evidence="2 3" key="1">
    <citation type="submission" date="2019-12" db="EMBL/GenBank/DDBJ databases">
        <title>Spirosoma sp. HMF4905 genome sequencing and assembly.</title>
        <authorList>
            <person name="Kang H."/>
            <person name="Cha I."/>
            <person name="Kim H."/>
            <person name="Joh K."/>
        </authorList>
    </citation>
    <scope>NUCLEOTIDE SEQUENCE [LARGE SCALE GENOMIC DNA]</scope>
    <source>
        <strain evidence="2 3">HMF4905</strain>
    </source>
</reference>
<keyword evidence="1" id="KW-0812">Transmembrane</keyword>
<feature type="transmembrane region" description="Helical" evidence="1">
    <location>
        <begin position="380"/>
        <end position="398"/>
    </location>
</feature>
<dbReference type="SUPFAM" id="SSF52266">
    <property type="entry name" value="SGNH hydrolase"/>
    <property type="match status" value="1"/>
</dbReference>
<dbReference type="Gene3D" id="3.40.50.1110">
    <property type="entry name" value="SGNH hydrolase"/>
    <property type="match status" value="1"/>
</dbReference>
<gene>
    <name evidence="2" type="ORF">GO755_32920</name>
</gene>
<keyword evidence="1" id="KW-1133">Transmembrane helix</keyword>
<comment type="caution">
    <text evidence="2">The sequence shown here is derived from an EMBL/GenBank/DDBJ whole genome shotgun (WGS) entry which is preliminary data.</text>
</comment>